<dbReference type="PANTHER" id="PTHR43162">
    <property type="match status" value="1"/>
</dbReference>
<evidence type="ECO:0000259" key="1">
    <source>
        <dbReference type="Pfam" id="PF05368"/>
    </source>
</evidence>
<dbReference type="Pfam" id="PF05368">
    <property type="entry name" value="NmrA"/>
    <property type="match status" value="1"/>
</dbReference>
<accession>A0AAE8MX73</accession>
<dbReference type="Gene3D" id="3.40.50.720">
    <property type="entry name" value="NAD(P)-binding Rossmann-like Domain"/>
    <property type="match status" value="1"/>
</dbReference>
<dbReference type="PANTHER" id="PTHR43162:SF1">
    <property type="entry name" value="PRESTALK A DIFFERENTIATION PROTEIN A"/>
    <property type="match status" value="1"/>
</dbReference>
<dbReference type="SUPFAM" id="SSF51735">
    <property type="entry name" value="NAD(P)-binding Rossmann-fold domains"/>
    <property type="match status" value="1"/>
</dbReference>
<evidence type="ECO:0000313" key="2">
    <source>
        <dbReference type="EMBL" id="SPO01848.1"/>
    </source>
</evidence>
<dbReference type="Proteomes" id="UP001187682">
    <property type="component" value="Unassembled WGS sequence"/>
</dbReference>
<dbReference type="InterPro" id="IPR008030">
    <property type="entry name" value="NmrA-like"/>
</dbReference>
<feature type="domain" description="NmrA-like" evidence="1">
    <location>
        <begin position="7"/>
        <end position="311"/>
    </location>
</feature>
<organism evidence="2 3">
    <name type="scientific">Cephalotrichum gorgonifer</name>
    <dbReference type="NCBI Taxonomy" id="2041049"/>
    <lineage>
        <taxon>Eukaryota</taxon>
        <taxon>Fungi</taxon>
        <taxon>Dikarya</taxon>
        <taxon>Ascomycota</taxon>
        <taxon>Pezizomycotina</taxon>
        <taxon>Sordariomycetes</taxon>
        <taxon>Hypocreomycetidae</taxon>
        <taxon>Microascales</taxon>
        <taxon>Microascaceae</taxon>
        <taxon>Cephalotrichum</taxon>
    </lineage>
</organism>
<proteinExistence type="predicted"/>
<comment type="caution">
    <text evidence="2">The sequence shown here is derived from an EMBL/GenBank/DDBJ whole genome shotgun (WGS) entry which is preliminary data.</text>
</comment>
<name>A0AAE8MX73_9PEZI</name>
<gene>
    <name evidence="2" type="ORF">DNG_04521</name>
</gene>
<evidence type="ECO:0000313" key="3">
    <source>
        <dbReference type="Proteomes" id="UP001187682"/>
    </source>
</evidence>
<reference evidence="2" key="1">
    <citation type="submission" date="2018-03" db="EMBL/GenBank/DDBJ databases">
        <authorList>
            <person name="Guldener U."/>
        </authorList>
    </citation>
    <scope>NUCLEOTIDE SEQUENCE</scope>
</reference>
<dbReference type="InterPro" id="IPR051604">
    <property type="entry name" value="Ergot_Alk_Oxidoreductase"/>
</dbReference>
<protein>
    <submittedName>
        <fullName evidence="2">Related to NmrA-like family protein</fullName>
    </submittedName>
</protein>
<keyword evidence="3" id="KW-1185">Reference proteome</keyword>
<dbReference type="EMBL" id="ONZQ02000005">
    <property type="protein sequence ID" value="SPO01848.1"/>
    <property type="molecule type" value="Genomic_DNA"/>
</dbReference>
<dbReference type="InterPro" id="IPR036291">
    <property type="entry name" value="NAD(P)-bd_dom_sf"/>
</dbReference>
<dbReference type="AlphaFoldDB" id="A0AAE8MX73"/>
<sequence>MSPINTLIFGATGNVGSSAAYAAKEQGANVFLAVRDLTKPLPNLTLEQEALEGFTRVQADLTKPDTLVAAVAATKATRAFVYLAFGTPDSMKSSFEALKSAGVEFVVFLSTSGIRGDPRGVAPGAITFWTHAQVELRLEETFGKGGYVAIRPAFFATNSLWWKGMIEAGDVRLPYPQSINDALVPHDIGRVAGSVLARGPTVIDSLEGEDGKYNAIRLYGPQLLSLEEEVSLIAKAAGKETKVTTVGEDEFVGFMTNFVPEPIARDMVAGFKSTAGLGEEEDSFYAESEFKEASANVEKYSGKPPTTFGEWVEENKVLFK</sequence>